<organism evidence="3 4">
    <name type="scientific">Cryptosporangium phraense</name>
    <dbReference type="NCBI Taxonomy" id="2593070"/>
    <lineage>
        <taxon>Bacteria</taxon>
        <taxon>Bacillati</taxon>
        <taxon>Actinomycetota</taxon>
        <taxon>Actinomycetes</taxon>
        <taxon>Cryptosporangiales</taxon>
        <taxon>Cryptosporangiaceae</taxon>
        <taxon>Cryptosporangium</taxon>
    </lineage>
</organism>
<dbReference type="InterPro" id="IPR001387">
    <property type="entry name" value="Cro/C1-type_HTH"/>
</dbReference>
<name>A0A545AN07_9ACTN</name>
<comment type="caution">
    <text evidence="3">The sequence shown here is derived from an EMBL/GenBank/DDBJ whole genome shotgun (WGS) entry which is preliminary data.</text>
</comment>
<proteinExistence type="predicted"/>
<dbReference type="Proteomes" id="UP000317982">
    <property type="component" value="Unassembled WGS sequence"/>
</dbReference>
<evidence type="ECO:0000313" key="4">
    <source>
        <dbReference type="Proteomes" id="UP000317982"/>
    </source>
</evidence>
<accession>A0A545AN07</accession>
<evidence type="ECO:0000256" key="1">
    <source>
        <dbReference type="SAM" id="MobiDB-lite"/>
    </source>
</evidence>
<evidence type="ECO:0000313" key="3">
    <source>
        <dbReference type="EMBL" id="TQS42719.1"/>
    </source>
</evidence>
<dbReference type="InParanoid" id="A0A545AN07"/>
<dbReference type="EMBL" id="VIRS01000017">
    <property type="protein sequence ID" value="TQS42719.1"/>
    <property type="molecule type" value="Genomic_DNA"/>
</dbReference>
<feature type="region of interest" description="Disordered" evidence="1">
    <location>
        <begin position="70"/>
        <end position="95"/>
    </location>
</feature>
<feature type="domain" description="HTH cro/C1-type" evidence="2">
    <location>
        <begin position="32"/>
        <end position="71"/>
    </location>
</feature>
<protein>
    <submittedName>
        <fullName evidence="3">Helix-turn-helix transcriptional regulator</fullName>
    </submittedName>
</protein>
<dbReference type="Pfam" id="PF13443">
    <property type="entry name" value="HTH_26"/>
    <property type="match status" value="1"/>
</dbReference>
<gene>
    <name evidence="3" type="ORF">FL583_23865</name>
</gene>
<reference evidence="3 4" key="1">
    <citation type="submission" date="2019-07" db="EMBL/GenBank/DDBJ databases">
        <title>Cryptosporangium phraense sp. nov., isolated from plant litter.</title>
        <authorList>
            <person name="Suriyachadkun C."/>
        </authorList>
    </citation>
    <scope>NUCLEOTIDE SEQUENCE [LARGE SCALE GENOMIC DNA]</scope>
    <source>
        <strain evidence="3 4">A-T 5661</strain>
    </source>
</reference>
<keyword evidence="4" id="KW-1185">Reference proteome</keyword>
<dbReference type="AlphaFoldDB" id="A0A545AN07"/>
<sequence>MRWNLRWVAANADVWRASDLRAACQAVGYSPSVSKVASWWNGPPTSVRLDELDMICTALNCRIADLLEAEPPGEADGTGSAPPRAAMTPRPSPPD</sequence>
<evidence type="ECO:0000259" key="2">
    <source>
        <dbReference type="Pfam" id="PF13443"/>
    </source>
</evidence>
<dbReference type="OrthoDB" id="3626437at2"/>